<proteinExistence type="predicted"/>
<reference evidence="1 2" key="1">
    <citation type="submission" date="2013-12" db="EMBL/GenBank/DDBJ databases">
        <authorList>
            <person name="Zelazny A."/>
            <person name="Olivier K."/>
            <person name="Holland S."/>
            <person name="Lenaerts A."/>
            <person name="Ordway D."/>
            <person name="DeGroote M.A."/>
            <person name="Parker T."/>
            <person name="Sizemore C."/>
            <person name="Tallon L.J."/>
            <person name="Sadzewicz L.K."/>
            <person name="Sengamalay N."/>
            <person name="Fraser C.M."/>
            <person name="Hine E."/>
            <person name="Shefchek K.A."/>
            <person name="Das S.P."/>
            <person name="Tettelin H."/>
        </authorList>
    </citation>
    <scope>NUCLEOTIDE SEQUENCE [LARGE SCALE GENOMIC DNA]</scope>
    <source>
        <strain evidence="1 2">1513</strain>
    </source>
</reference>
<gene>
    <name evidence="1" type="ORF">I540_5243</name>
</gene>
<dbReference type="EMBL" id="JAOJ01000003">
    <property type="protein sequence ID" value="EUA66557.1"/>
    <property type="molecule type" value="Genomic_DNA"/>
</dbReference>
<organism evidence="1 2">
    <name type="scientific">Mycobacteroides abscessus subsp. bolletii 1513</name>
    <dbReference type="NCBI Taxonomy" id="1299321"/>
    <lineage>
        <taxon>Bacteria</taxon>
        <taxon>Bacillati</taxon>
        <taxon>Actinomycetota</taxon>
        <taxon>Actinomycetes</taxon>
        <taxon>Mycobacteriales</taxon>
        <taxon>Mycobacteriaceae</taxon>
        <taxon>Mycobacteroides</taxon>
        <taxon>Mycobacteroides abscessus</taxon>
    </lineage>
</organism>
<evidence type="ECO:0000313" key="2">
    <source>
        <dbReference type="Proteomes" id="UP000023351"/>
    </source>
</evidence>
<name>X8DD61_9MYCO</name>
<protein>
    <submittedName>
        <fullName evidence="1">Uncharacterized protein</fullName>
    </submittedName>
</protein>
<evidence type="ECO:0000313" key="1">
    <source>
        <dbReference type="EMBL" id="EUA66557.1"/>
    </source>
</evidence>
<dbReference type="Proteomes" id="UP000023351">
    <property type="component" value="Unassembled WGS sequence"/>
</dbReference>
<dbReference type="PATRIC" id="fig|1299321.3.peg.5065"/>
<dbReference type="AlphaFoldDB" id="X8DD61"/>
<sequence length="51" mass="5813">MGDTVSVADIRTAIKELSIRADLAEREGRDEDARELRGRVRGYQDELARRP</sequence>
<accession>X8DD61</accession>
<comment type="caution">
    <text evidence="1">The sequence shown here is derived from an EMBL/GenBank/DDBJ whole genome shotgun (WGS) entry which is preliminary data.</text>
</comment>